<name>A0A0G1RHV4_9BACT</name>
<dbReference type="Pfam" id="PF13439">
    <property type="entry name" value="Glyco_transf_4"/>
    <property type="match status" value="1"/>
</dbReference>
<dbReference type="InterPro" id="IPR028098">
    <property type="entry name" value="Glyco_trans_4-like_N"/>
</dbReference>
<dbReference type="GO" id="GO:0009103">
    <property type="term" value="P:lipopolysaccharide biosynthetic process"/>
    <property type="evidence" value="ECO:0007669"/>
    <property type="project" value="TreeGrafter"/>
</dbReference>
<feature type="domain" description="Glycosyltransferase subfamily 4-like N-terminal" evidence="2">
    <location>
        <begin position="17"/>
        <end position="204"/>
    </location>
</feature>
<evidence type="ECO:0000313" key="4">
    <source>
        <dbReference type="Proteomes" id="UP000034607"/>
    </source>
</evidence>
<dbReference type="AlphaFoldDB" id="A0A0G1RHV4"/>
<evidence type="ECO:0000256" key="1">
    <source>
        <dbReference type="ARBA" id="ARBA00022679"/>
    </source>
</evidence>
<dbReference type="GO" id="GO:0016757">
    <property type="term" value="F:glycosyltransferase activity"/>
    <property type="evidence" value="ECO:0007669"/>
    <property type="project" value="TreeGrafter"/>
</dbReference>
<organism evidence="3 4">
    <name type="scientific">Candidatus Amesbacteria bacterium GW2011_GWA2_47_11</name>
    <dbReference type="NCBI Taxonomy" id="1618357"/>
    <lineage>
        <taxon>Bacteria</taxon>
        <taxon>Candidatus Amesiibacteriota</taxon>
    </lineage>
</organism>
<protein>
    <submittedName>
        <fullName evidence="3">Glycosyl transferase group 1</fullName>
    </submittedName>
</protein>
<dbReference type="PANTHER" id="PTHR46401:SF2">
    <property type="entry name" value="GLYCOSYLTRANSFERASE WBBK-RELATED"/>
    <property type="match status" value="1"/>
</dbReference>
<dbReference type="Gene3D" id="3.40.50.2000">
    <property type="entry name" value="Glycogen Phosphorylase B"/>
    <property type="match status" value="3"/>
</dbReference>
<dbReference type="SUPFAM" id="SSF53756">
    <property type="entry name" value="UDP-Glycosyltransferase/glycogen phosphorylase"/>
    <property type="match status" value="1"/>
</dbReference>
<dbReference type="CDD" id="cd03801">
    <property type="entry name" value="GT4_PimA-like"/>
    <property type="match status" value="1"/>
</dbReference>
<gene>
    <name evidence="3" type="ORF">UX78_C0003G0002</name>
</gene>
<dbReference type="Proteomes" id="UP000034607">
    <property type="component" value="Unassembled WGS sequence"/>
</dbReference>
<dbReference type="Pfam" id="PF13692">
    <property type="entry name" value="Glyco_trans_1_4"/>
    <property type="match status" value="1"/>
</dbReference>
<proteinExistence type="predicted"/>
<dbReference type="EMBL" id="LCNM01000003">
    <property type="protein sequence ID" value="KKU56726.1"/>
    <property type="molecule type" value="Genomic_DNA"/>
</dbReference>
<comment type="caution">
    <text evidence="3">The sequence shown here is derived from an EMBL/GenBank/DDBJ whole genome shotgun (WGS) entry which is preliminary data.</text>
</comment>
<accession>A0A0G1RHV4</accession>
<reference evidence="3 4" key="1">
    <citation type="journal article" date="2015" name="Nature">
        <title>rRNA introns, odd ribosomes, and small enigmatic genomes across a large radiation of phyla.</title>
        <authorList>
            <person name="Brown C.T."/>
            <person name="Hug L.A."/>
            <person name="Thomas B.C."/>
            <person name="Sharon I."/>
            <person name="Castelle C.J."/>
            <person name="Singh A."/>
            <person name="Wilkins M.J."/>
            <person name="Williams K.H."/>
            <person name="Banfield J.F."/>
        </authorList>
    </citation>
    <scope>NUCLEOTIDE SEQUENCE [LARGE SCALE GENOMIC DNA]</scope>
</reference>
<evidence type="ECO:0000313" key="3">
    <source>
        <dbReference type="EMBL" id="KKU56726.1"/>
    </source>
</evidence>
<evidence type="ECO:0000259" key="2">
    <source>
        <dbReference type="Pfam" id="PF13439"/>
    </source>
</evidence>
<dbReference type="PANTHER" id="PTHR46401">
    <property type="entry name" value="GLYCOSYLTRANSFERASE WBBK-RELATED"/>
    <property type="match status" value="1"/>
</dbReference>
<sequence length="361" mass="41100">MRILMLTPYLPYPPSAGGQIRSYNLIKHLSRHHQITLACFTRETNTTDQIRHMEKFCNKVLVFKRGKAWTIPNILRTGFSPYPFLIMIYYRPQVKAALKAEIDSGQYDLIHAETFYVMPYLPVHSVPTVLVEQTIMSRVFWHEVQAETPWLLKPLYAIDVAKIAYWEKYFWRVADKLAAVSEEDAAIIKKAVPQKVVSVIPNGVGDDFDKAPKKLHYNQTIFYIGNYKWMQNWEAAMILATKVFPRQGVVAAYQKSGLLIAPIYGPSGTRLKILAAMASMTPVVTTPIGAEGLGIRDGVSMMIGQSPEQMAQKAIEILKDKQLYENIAQNAKQIADSGFRWEPISKKLETLYQSLIDEQKK</sequence>
<keyword evidence="1 3" id="KW-0808">Transferase</keyword>